<feature type="compositionally biased region" description="Low complexity" evidence="1">
    <location>
        <begin position="96"/>
        <end position="105"/>
    </location>
</feature>
<accession>Q54676</accession>
<proteinExistence type="predicted"/>
<sequence>MTYDTPRDGEGDPLCAWCGGPMQQPATGRRREYCRRSCRQRAYEDRRLREAQREAVVAALAKAALRTSVSSRDDRPTPPIPSRDETVRLPDPPASRPVVVPVAKVPAPPKEQPPRGQGMGLW</sequence>
<dbReference type="EMBL" id="U23762">
    <property type="protein sequence ID" value="AAA91010.1"/>
    <property type="molecule type" value="Genomic_DNA"/>
</dbReference>
<protein>
    <submittedName>
        <fullName evidence="2">SpdA</fullName>
    </submittedName>
</protein>
<feature type="region of interest" description="Disordered" evidence="1">
    <location>
        <begin position="65"/>
        <end position="122"/>
    </location>
</feature>
<name>Q54676_STRPH</name>
<evidence type="ECO:0000313" key="2">
    <source>
        <dbReference type="EMBL" id="AAA91010.1"/>
    </source>
</evidence>
<gene>
    <name evidence="2" type="primary">spdA</name>
</gene>
<keyword evidence="2" id="KW-0614">Plasmid</keyword>
<feature type="compositionally biased region" description="Basic and acidic residues" evidence="1">
    <location>
        <begin position="71"/>
        <end position="88"/>
    </location>
</feature>
<reference evidence="2" key="1">
    <citation type="journal article" date="1995" name="Microbiology">
        <title>Sequence and functional analysis of the Streptomyces phaeochromogenes plasmid pJV1 reveals a modular organization of Streptomyces plasmids that replicate by rolling circle.</title>
        <authorList>
            <person name="Servin-Gonzalez L."/>
            <person name="Sampieri A.I."/>
            <person name="Cabello J."/>
            <person name="Galvan L."/>
            <person name="Juarez V."/>
            <person name="Castro C."/>
        </authorList>
    </citation>
    <scope>NUCLEOTIDE SEQUENCE</scope>
    <source>
        <strain evidence="2">NRRL-B3559</strain>
        <plasmid evidence="2">pJV1</plasmid>
    </source>
</reference>
<organism evidence="2">
    <name type="scientific">Streptomyces phaeochromogenes</name>
    <dbReference type="NCBI Taxonomy" id="1923"/>
    <lineage>
        <taxon>Bacteria</taxon>
        <taxon>Bacillati</taxon>
        <taxon>Actinomycetota</taxon>
        <taxon>Actinomycetes</taxon>
        <taxon>Kitasatosporales</taxon>
        <taxon>Streptomycetaceae</taxon>
        <taxon>Streptomyces</taxon>
        <taxon>Streptomyces phaeochromogenes group</taxon>
    </lineage>
</organism>
<evidence type="ECO:0000256" key="1">
    <source>
        <dbReference type="SAM" id="MobiDB-lite"/>
    </source>
</evidence>
<geneLocation type="plasmid" evidence="2">
    <name>pJV1</name>
</geneLocation>
<dbReference type="AlphaFoldDB" id="Q54676"/>